<proteinExistence type="predicted"/>
<evidence type="ECO:0008006" key="5">
    <source>
        <dbReference type="Google" id="ProtNLM"/>
    </source>
</evidence>
<dbReference type="Pfam" id="PF01535">
    <property type="entry name" value="PPR"/>
    <property type="match status" value="3"/>
</dbReference>
<dbReference type="GO" id="GO:0003723">
    <property type="term" value="F:RNA binding"/>
    <property type="evidence" value="ECO:0007669"/>
    <property type="project" value="InterPro"/>
</dbReference>
<keyword evidence="1" id="KW-0677">Repeat</keyword>
<dbReference type="InterPro" id="IPR011990">
    <property type="entry name" value="TPR-like_helical_dom_sf"/>
</dbReference>
<evidence type="ECO:0000313" key="3">
    <source>
        <dbReference type="EMBL" id="KAK9271026.1"/>
    </source>
</evidence>
<dbReference type="InterPro" id="IPR002885">
    <property type="entry name" value="PPR_rpt"/>
</dbReference>
<comment type="caution">
    <text evidence="3">The sequence shown here is derived from an EMBL/GenBank/DDBJ whole genome shotgun (WGS) entry which is preliminary data.</text>
</comment>
<dbReference type="AlphaFoldDB" id="A0AAP0NF98"/>
<evidence type="ECO:0000313" key="4">
    <source>
        <dbReference type="Proteomes" id="UP001415857"/>
    </source>
</evidence>
<dbReference type="FunFam" id="1.25.40.10:FF:000073">
    <property type="entry name" value="Pentatricopeptide repeat-containing protein chloroplastic"/>
    <property type="match status" value="1"/>
</dbReference>
<dbReference type="Gene3D" id="1.25.40.10">
    <property type="entry name" value="Tetratricopeptide repeat domain"/>
    <property type="match status" value="2"/>
</dbReference>
<evidence type="ECO:0000256" key="1">
    <source>
        <dbReference type="ARBA" id="ARBA00022737"/>
    </source>
</evidence>
<sequence>MSITLPSGSSLPLQSLSYFCFSSKSIIRYRSQDIFHGTINPRRICSAFIPHDQSNSNPGSVVGSVIFSISSCASVSCCWAIHARVIKSFNYNDGFIGDRLVSLYSKLGCVEDAHKLFDEMPNRDLVSWNSLISGNSRKGYVDKCLNAFCRMRSETDMQPNEVSLISIISACTDKGALDEGKYIHGFAVKGGLLSEAKVVNSLINMYGKFGYLDAACQLFEAMPMCNVVSWNSMVAIHSQNGFSD</sequence>
<dbReference type="InterPro" id="IPR046960">
    <property type="entry name" value="PPR_At4g14850-like_plant"/>
</dbReference>
<name>A0AAP0NF98_LIQFO</name>
<feature type="repeat" description="PPR" evidence="2">
    <location>
        <begin position="124"/>
        <end position="154"/>
    </location>
</feature>
<organism evidence="3 4">
    <name type="scientific">Liquidambar formosana</name>
    <name type="common">Formosan gum</name>
    <dbReference type="NCBI Taxonomy" id="63359"/>
    <lineage>
        <taxon>Eukaryota</taxon>
        <taxon>Viridiplantae</taxon>
        <taxon>Streptophyta</taxon>
        <taxon>Embryophyta</taxon>
        <taxon>Tracheophyta</taxon>
        <taxon>Spermatophyta</taxon>
        <taxon>Magnoliopsida</taxon>
        <taxon>eudicotyledons</taxon>
        <taxon>Gunneridae</taxon>
        <taxon>Pentapetalae</taxon>
        <taxon>Saxifragales</taxon>
        <taxon>Altingiaceae</taxon>
        <taxon>Liquidambar</taxon>
    </lineage>
</organism>
<keyword evidence="4" id="KW-1185">Reference proteome</keyword>
<dbReference type="PANTHER" id="PTHR24015">
    <property type="entry name" value="OS07G0578800 PROTEIN-RELATED"/>
    <property type="match status" value="1"/>
</dbReference>
<dbReference type="PROSITE" id="PS51375">
    <property type="entry name" value="PPR"/>
    <property type="match status" value="1"/>
</dbReference>
<dbReference type="GO" id="GO:0009451">
    <property type="term" value="P:RNA modification"/>
    <property type="evidence" value="ECO:0007669"/>
    <property type="project" value="InterPro"/>
</dbReference>
<accession>A0AAP0NF98</accession>
<reference evidence="3 4" key="1">
    <citation type="journal article" date="2024" name="Plant J.">
        <title>Genome sequences and population genomics reveal climatic adaptation and genomic divergence between two closely related sweetgum species.</title>
        <authorList>
            <person name="Xu W.Q."/>
            <person name="Ren C.Q."/>
            <person name="Zhang X.Y."/>
            <person name="Comes H.P."/>
            <person name="Liu X.H."/>
            <person name="Li Y.G."/>
            <person name="Kettle C.J."/>
            <person name="Jalonen R."/>
            <person name="Gaisberger H."/>
            <person name="Ma Y.Z."/>
            <person name="Qiu Y.X."/>
        </authorList>
    </citation>
    <scope>NUCLEOTIDE SEQUENCE [LARGE SCALE GENOMIC DNA]</scope>
    <source>
        <strain evidence="3">Hangzhou</strain>
    </source>
</reference>
<dbReference type="EMBL" id="JBBPBK010000014">
    <property type="protein sequence ID" value="KAK9271026.1"/>
    <property type="molecule type" value="Genomic_DNA"/>
</dbReference>
<evidence type="ECO:0000256" key="2">
    <source>
        <dbReference type="PROSITE-ProRule" id="PRU00708"/>
    </source>
</evidence>
<dbReference type="Proteomes" id="UP001415857">
    <property type="component" value="Unassembled WGS sequence"/>
</dbReference>
<dbReference type="NCBIfam" id="TIGR00756">
    <property type="entry name" value="PPR"/>
    <property type="match status" value="3"/>
</dbReference>
<dbReference type="PANTHER" id="PTHR24015:SF1693">
    <property type="entry name" value="DYW DOMAIN-CONTAINING PROTEIN"/>
    <property type="match status" value="1"/>
</dbReference>
<gene>
    <name evidence="3" type="ORF">L1049_026615</name>
</gene>
<protein>
    <recommendedName>
        <fullName evidence="5">Pentatricopeptide repeat-containing protein</fullName>
    </recommendedName>
</protein>